<evidence type="ECO:0000256" key="1">
    <source>
        <dbReference type="SAM" id="Coils"/>
    </source>
</evidence>
<dbReference type="EMBL" id="JADJOT010000001">
    <property type="protein sequence ID" value="MBK7952682.1"/>
    <property type="molecule type" value="Genomic_DNA"/>
</dbReference>
<proteinExistence type="predicted"/>
<keyword evidence="1" id="KW-0175">Coiled coil</keyword>
<dbReference type="AlphaFoldDB" id="A0A935T892"/>
<dbReference type="Proteomes" id="UP000706151">
    <property type="component" value="Unassembled WGS sequence"/>
</dbReference>
<sequence>MSEYQYYEFQAIDRPLTAAEMSELRSVSTRARITPTSFVNDYAWGDFKGRPEVWMERYFDAFLYLANWGTHLLKLRLPPRLLNPATALTYFGSDSAFVNVKSGQVILSFASDDEDGGEWVDGEGQLSSLISVRAELARGDLRALYLGWLLRVQAGEIDDQEPEPPLPPGLGQLSASLDSLAEFLRIDGDLLHVAAKASAPLSDLGLDRDEFLAWVGGLASAEKDEWITRVVIDSDPVAVAELRQRFLKQGSAAGAVPLTTGRTVGQLRKAAEVLAKQRRRIEAEKRAEEKTRREREAAIAREQHLNALVGREASLWAAINTLVATTQAAGYDQALRHLLDLRDLDARSIGGDFRLRIEALRQANTRKQAFIKRLDKAGL</sequence>
<feature type="coiled-coil region" evidence="1">
    <location>
        <begin position="264"/>
        <end position="301"/>
    </location>
</feature>
<gene>
    <name evidence="2" type="ORF">IPK02_01220</name>
</gene>
<evidence type="ECO:0000313" key="2">
    <source>
        <dbReference type="EMBL" id="MBK7952682.1"/>
    </source>
</evidence>
<comment type="caution">
    <text evidence="2">The sequence shown here is derived from an EMBL/GenBank/DDBJ whole genome shotgun (WGS) entry which is preliminary data.</text>
</comment>
<reference evidence="2 3" key="1">
    <citation type="submission" date="2020-10" db="EMBL/GenBank/DDBJ databases">
        <title>Connecting structure to function with the recovery of over 1000 high-quality activated sludge metagenome-assembled genomes encoding full-length rRNA genes using long-read sequencing.</title>
        <authorList>
            <person name="Singleton C.M."/>
            <person name="Petriglieri F."/>
            <person name="Kristensen J.M."/>
            <person name="Kirkegaard R.H."/>
            <person name="Michaelsen T.Y."/>
            <person name="Andersen M.H."/>
            <person name="Karst S.M."/>
            <person name="Dueholm M.S."/>
            <person name="Nielsen P.H."/>
            <person name="Albertsen M."/>
        </authorList>
    </citation>
    <scope>NUCLEOTIDE SEQUENCE [LARGE SCALE GENOMIC DNA]</scope>
    <source>
        <strain evidence="2">Fred_18-Q3-R57-64_BAT3C.720</strain>
    </source>
</reference>
<evidence type="ECO:0000313" key="3">
    <source>
        <dbReference type="Proteomes" id="UP000706151"/>
    </source>
</evidence>
<protein>
    <submittedName>
        <fullName evidence="2">Uncharacterized protein</fullName>
    </submittedName>
</protein>
<accession>A0A935T892</accession>
<organism evidence="2 3">
    <name type="scientific">Candidatus Accumulibacter affinis</name>
    <dbReference type="NCBI Taxonomy" id="2954384"/>
    <lineage>
        <taxon>Bacteria</taxon>
        <taxon>Pseudomonadati</taxon>
        <taxon>Pseudomonadota</taxon>
        <taxon>Betaproteobacteria</taxon>
        <taxon>Candidatus Accumulibacter</taxon>
    </lineage>
</organism>
<name>A0A935T892_9PROT</name>